<dbReference type="InterPro" id="IPR000700">
    <property type="entry name" value="PAS-assoc_C"/>
</dbReference>
<dbReference type="Gene3D" id="3.30.565.10">
    <property type="entry name" value="Histidine kinase-like ATPase, C-terminal domain"/>
    <property type="match status" value="1"/>
</dbReference>
<dbReference type="PRINTS" id="PR00344">
    <property type="entry name" value="BCTRLSENSOR"/>
</dbReference>
<keyword evidence="16" id="KW-1185">Reference proteome</keyword>
<evidence type="ECO:0000256" key="1">
    <source>
        <dbReference type="ARBA" id="ARBA00000085"/>
    </source>
</evidence>
<comment type="subcellular location">
    <subcellularLocation>
        <location evidence="2">Membrane</location>
    </subcellularLocation>
</comment>
<name>A0A5C5WJQ6_9BACT</name>
<comment type="catalytic activity">
    <reaction evidence="1">
        <text>ATP + protein L-histidine = ADP + protein N-phospho-L-histidine.</text>
        <dbReference type="EC" id="2.7.13.3"/>
    </reaction>
</comment>
<keyword evidence="9 10" id="KW-0472">Membrane</keyword>
<dbReference type="Pfam" id="PF00512">
    <property type="entry name" value="HisKA"/>
    <property type="match status" value="1"/>
</dbReference>
<dbReference type="EMBL" id="SJPI01000002">
    <property type="protein sequence ID" value="TWT50807.1"/>
    <property type="molecule type" value="Genomic_DNA"/>
</dbReference>
<proteinExistence type="predicted"/>
<keyword evidence="5 15" id="KW-0808">Transferase</keyword>
<dbReference type="CDD" id="cd00130">
    <property type="entry name" value="PAS"/>
    <property type="match status" value="2"/>
</dbReference>
<evidence type="ECO:0000313" key="16">
    <source>
        <dbReference type="Proteomes" id="UP000316598"/>
    </source>
</evidence>
<dbReference type="InterPro" id="IPR013655">
    <property type="entry name" value="PAS_fold_3"/>
</dbReference>
<dbReference type="PROSITE" id="PS50109">
    <property type="entry name" value="HIS_KIN"/>
    <property type="match status" value="1"/>
</dbReference>
<dbReference type="PANTHER" id="PTHR43304">
    <property type="entry name" value="PHYTOCHROME-LIKE PROTEIN CPH1"/>
    <property type="match status" value="1"/>
</dbReference>
<dbReference type="InterPro" id="IPR035965">
    <property type="entry name" value="PAS-like_dom_sf"/>
</dbReference>
<dbReference type="InterPro" id="IPR036890">
    <property type="entry name" value="HATPase_C_sf"/>
</dbReference>
<dbReference type="Pfam" id="PF02518">
    <property type="entry name" value="HATPase_c"/>
    <property type="match status" value="1"/>
</dbReference>
<evidence type="ECO:0000256" key="7">
    <source>
        <dbReference type="ARBA" id="ARBA00022777"/>
    </source>
</evidence>
<evidence type="ECO:0000256" key="3">
    <source>
        <dbReference type="ARBA" id="ARBA00012438"/>
    </source>
</evidence>
<feature type="transmembrane region" description="Helical" evidence="10">
    <location>
        <begin position="24"/>
        <end position="45"/>
    </location>
</feature>
<dbReference type="Pfam" id="PF08447">
    <property type="entry name" value="PAS_3"/>
    <property type="match status" value="1"/>
</dbReference>
<dbReference type="Pfam" id="PF03924">
    <property type="entry name" value="CHASE"/>
    <property type="match status" value="1"/>
</dbReference>
<sequence length="857" mass="96114">MTDTRRQTISAIRQRLEKAGSLQWFHWLVIGLSLGLTFLAWRYAVAQQDNKVQLQFDREAEQVVSLVVDRMSTYEEALWAGVAFVSSTDSDVDSQKWSEYATNLKLKERYPGVNGIGLIEVLNRDDQDAFIDRERKDRPDFRIHPEHDGDELWPIVAIAPVEGNEEAVGLDMAHEQNRIRAARKARDTGTAQVTGPITLVQDSAQTPGFLFFVPYYRQEIDQVPTGSLVLDGLVYAPFVVRELMKGVLEKDRRRVGIRISDQDESLFDENVPTEPDFDPDPLLRKRKSVELYGRTWDFDIWSTKSFRASVSRRQSTWILLAGLLIDSLLLVLFYSVSSSARISLGLADAMTEELESFSLAATVNRVGIFDYDLKSDQMTWNDAAYELFGRDQNSFELGYQAVLSCIHPEDRQSVDERFKKAISEDEVFYSEPRVILPSGEVRHLLSRAVVFRDAQGTANRVLGANIDNTQTIEANRQLDVTQRMQKAIQDAAGVSMIVTNVSGTILSVNRTVEVMLGYSQGELENVQSLELLHETSEIQSRAAELSEAHGRPVDSGFEAIIGNPTHSEVEQREWTYVRKDGSQFPALVTVTALRDAGGMTTGYLAVAADISERKKADLAIRKSNEQLARSNEELAQFAYVASHDLQEPLRKVTSFCELLVEDCEDQISDDGKTYLGYITDGANRMRTLIQDLLAYSKIESGSDRIEQVNLNQVIDVALSDLSTAIEESGAVVSVDDMPLIDADPAQMTQLFQNLIGNAIKYRTEASPRVRVGCEMSKDQWLFKVDDNGIGIEPRFREQVFGIFKRLHGQDAYRGTGIGLSICKRIVERSGGRIWIEDSPEGGTRFCFVLGDLSSTQA</sequence>
<feature type="domain" description="PAS" evidence="12">
    <location>
        <begin position="480"/>
        <end position="534"/>
    </location>
</feature>
<dbReference type="PROSITE" id="PS50113">
    <property type="entry name" value="PAC"/>
    <property type="match status" value="2"/>
</dbReference>
<dbReference type="AlphaFoldDB" id="A0A5C5WJQ6"/>
<evidence type="ECO:0000256" key="10">
    <source>
        <dbReference type="SAM" id="Phobius"/>
    </source>
</evidence>
<feature type="domain" description="PAS" evidence="12">
    <location>
        <begin position="368"/>
        <end position="425"/>
    </location>
</feature>
<dbReference type="InterPro" id="IPR005467">
    <property type="entry name" value="His_kinase_dom"/>
</dbReference>
<dbReference type="Pfam" id="PF13426">
    <property type="entry name" value="PAS_9"/>
    <property type="match status" value="1"/>
</dbReference>
<dbReference type="SUPFAM" id="SSF55785">
    <property type="entry name" value="PYP-like sensor domain (PAS domain)"/>
    <property type="match status" value="2"/>
</dbReference>
<dbReference type="InterPro" id="IPR042240">
    <property type="entry name" value="CHASE_sf"/>
</dbReference>
<dbReference type="Gene3D" id="3.30.450.20">
    <property type="entry name" value="PAS domain"/>
    <property type="match status" value="2"/>
</dbReference>
<dbReference type="PROSITE" id="PS50839">
    <property type="entry name" value="CHASE"/>
    <property type="match status" value="1"/>
</dbReference>
<dbReference type="CDD" id="cd00082">
    <property type="entry name" value="HisKA"/>
    <property type="match status" value="1"/>
</dbReference>
<evidence type="ECO:0000256" key="2">
    <source>
        <dbReference type="ARBA" id="ARBA00004370"/>
    </source>
</evidence>
<dbReference type="InterPro" id="IPR003661">
    <property type="entry name" value="HisK_dim/P_dom"/>
</dbReference>
<keyword evidence="7" id="KW-0418">Kinase</keyword>
<evidence type="ECO:0000259" key="14">
    <source>
        <dbReference type="PROSITE" id="PS50839"/>
    </source>
</evidence>
<dbReference type="RefSeq" id="WP_146515968.1">
    <property type="nucleotide sequence ID" value="NZ_SJPI01000002.1"/>
</dbReference>
<evidence type="ECO:0000256" key="9">
    <source>
        <dbReference type="ARBA" id="ARBA00023136"/>
    </source>
</evidence>
<protein>
    <recommendedName>
        <fullName evidence="3">histidine kinase</fullName>
        <ecNumber evidence="3">2.7.13.3</ecNumber>
    </recommendedName>
</protein>
<dbReference type="InterPro" id="IPR003594">
    <property type="entry name" value="HATPase_dom"/>
</dbReference>
<dbReference type="GO" id="GO:0016020">
    <property type="term" value="C:membrane"/>
    <property type="evidence" value="ECO:0007669"/>
    <property type="project" value="UniProtKB-SubCell"/>
</dbReference>
<feature type="domain" description="Histidine kinase" evidence="11">
    <location>
        <begin position="640"/>
        <end position="853"/>
    </location>
</feature>
<comment type="caution">
    <text evidence="15">The sequence shown here is derived from an EMBL/GenBank/DDBJ whole genome shotgun (WGS) entry which is preliminary data.</text>
</comment>
<dbReference type="SMART" id="SM00387">
    <property type="entry name" value="HATPase_c"/>
    <property type="match status" value="1"/>
</dbReference>
<dbReference type="InterPro" id="IPR000014">
    <property type="entry name" value="PAS"/>
</dbReference>
<dbReference type="Gene3D" id="1.10.287.130">
    <property type="match status" value="1"/>
</dbReference>
<evidence type="ECO:0000256" key="5">
    <source>
        <dbReference type="ARBA" id="ARBA00022679"/>
    </source>
</evidence>
<dbReference type="SMART" id="SM00091">
    <property type="entry name" value="PAS"/>
    <property type="match status" value="2"/>
</dbReference>
<evidence type="ECO:0000256" key="6">
    <source>
        <dbReference type="ARBA" id="ARBA00022692"/>
    </source>
</evidence>
<keyword evidence="8 10" id="KW-1133">Transmembrane helix</keyword>
<dbReference type="InterPro" id="IPR001610">
    <property type="entry name" value="PAC"/>
</dbReference>
<evidence type="ECO:0000259" key="12">
    <source>
        <dbReference type="PROSITE" id="PS50112"/>
    </source>
</evidence>
<dbReference type="OrthoDB" id="231918at2"/>
<dbReference type="InterPro" id="IPR036097">
    <property type="entry name" value="HisK_dim/P_sf"/>
</dbReference>
<dbReference type="InterPro" id="IPR052162">
    <property type="entry name" value="Sensor_kinase/Photoreceptor"/>
</dbReference>
<dbReference type="FunFam" id="3.30.565.10:FF:000006">
    <property type="entry name" value="Sensor histidine kinase WalK"/>
    <property type="match status" value="1"/>
</dbReference>
<dbReference type="EC" id="2.7.13.3" evidence="3"/>
<accession>A0A5C5WJQ6</accession>
<feature type="domain" description="CHASE" evidence="14">
    <location>
        <begin position="88"/>
        <end position="250"/>
    </location>
</feature>
<evidence type="ECO:0000313" key="15">
    <source>
        <dbReference type="EMBL" id="TWT50807.1"/>
    </source>
</evidence>
<keyword evidence="6 10" id="KW-0812">Transmembrane</keyword>
<keyword evidence="4" id="KW-0597">Phosphoprotein</keyword>
<dbReference type="SUPFAM" id="SSF55874">
    <property type="entry name" value="ATPase domain of HSP90 chaperone/DNA topoisomerase II/histidine kinase"/>
    <property type="match status" value="1"/>
</dbReference>
<evidence type="ECO:0000256" key="4">
    <source>
        <dbReference type="ARBA" id="ARBA00022553"/>
    </source>
</evidence>
<feature type="domain" description="PAC" evidence="13">
    <location>
        <begin position="570"/>
        <end position="622"/>
    </location>
</feature>
<gene>
    <name evidence="15" type="primary">cph1_3</name>
    <name evidence="15" type="ORF">Pla22_35500</name>
</gene>
<dbReference type="SUPFAM" id="SSF47384">
    <property type="entry name" value="Homodimeric domain of signal transducing histidine kinase"/>
    <property type="match status" value="1"/>
</dbReference>
<dbReference type="SMART" id="SM00388">
    <property type="entry name" value="HisKA"/>
    <property type="match status" value="1"/>
</dbReference>
<dbReference type="NCBIfam" id="TIGR00229">
    <property type="entry name" value="sensory_box"/>
    <property type="match status" value="2"/>
</dbReference>
<dbReference type="Gene3D" id="3.30.450.350">
    <property type="entry name" value="CHASE domain"/>
    <property type="match status" value="1"/>
</dbReference>
<evidence type="ECO:0000259" key="13">
    <source>
        <dbReference type="PROSITE" id="PS50113"/>
    </source>
</evidence>
<dbReference type="SMART" id="SM00086">
    <property type="entry name" value="PAC"/>
    <property type="match status" value="2"/>
</dbReference>
<evidence type="ECO:0000259" key="11">
    <source>
        <dbReference type="PROSITE" id="PS50109"/>
    </source>
</evidence>
<dbReference type="PROSITE" id="PS50112">
    <property type="entry name" value="PAS"/>
    <property type="match status" value="2"/>
</dbReference>
<dbReference type="PANTHER" id="PTHR43304:SF1">
    <property type="entry name" value="PAC DOMAIN-CONTAINING PROTEIN"/>
    <property type="match status" value="1"/>
</dbReference>
<dbReference type="SMART" id="SM01079">
    <property type="entry name" value="CHASE"/>
    <property type="match status" value="1"/>
</dbReference>
<dbReference type="InterPro" id="IPR004358">
    <property type="entry name" value="Sig_transdc_His_kin-like_C"/>
</dbReference>
<dbReference type="InterPro" id="IPR006189">
    <property type="entry name" value="CHASE_dom"/>
</dbReference>
<dbReference type="Gene3D" id="2.10.70.100">
    <property type="match status" value="1"/>
</dbReference>
<organism evidence="15 16">
    <name type="scientific">Rubripirellula amarantea</name>
    <dbReference type="NCBI Taxonomy" id="2527999"/>
    <lineage>
        <taxon>Bacteria</taxon>
        <taxon>Pseudomonadati</taxon>
        <taxon>Planctomycetota</taxon>
        <taxon>Planctomycetia</taxon>
        <taxon>Pirellulales</taxon>
        <taxon>Pirellulaceae</taxon>
        <taxon>Rubripirellula</taxon>
    </lineage>
</organism>
<evidence type="ECO:0000256" key="8">
    <source>
        <dbReference type="ARBA" id="ARBA00022989"/>
    </source>
</evidence>
<dbReference type="Proteomes" id="UP000316598">
    <property type="component" value="Unassembled WGS sequence"/>
</dbReference>
<feature type="domain" description="PAC" evidence="13">
    <location>
        <begin position="428"/>
        <end position="480"/>
    </location>
</feature>
<dbReference type="GO" id="GO:0000155">
    <property type="term" value="F:phosphorelay sensor kinase activity"/>
    <property type="evidence" value="ECO:0007669"/>
    <property type="project" value="InterPro"/>
</dbReference>
<reference evidence="15 16" key="1">
    <citation type="submission" date="2019-02" db="EMBL/GenBank/DDBJ databases">
        <title>Deep-cultivation of Planctomycetes and their phenomic and genomic characterization uncovers novel biology.</title>
        <authorList>
            <person name="Wiegand S."/>
            <person name="Jogler M."/>
            <person name="Boedeker C."/>
            <person name="Pinto D."/>
            <person name="Vollmers J."/>
            <person name="Rivas-Marin E."/>
            <person name="Kohn T."/>
            <person name="Peeters S.H."/>
            <person name="Heuer A."/>
            <person name="Rast P."/>
            <person name="Oberbeckmann S."/>
            <person name="Bunk B."/>
            <person name="Jeske O."/>
            <person name="Meyerdierks A."/>
            <person name="Storesund J.E."/>
            <person name="Kallscheuer N."/>
            <person name="Luecker S."/>
            <person name="Lage O.M."/>
            <person name="Pohl T."/>
            <person name="Merkel B.J."/>
            <person name="Hornburger P."/>
            <person name="Mueller R.-W."/>
            <person name="Bruemmer F."/>
            <person name="Labrenz M."/>
            <person name="Spormann A.M."/>
            <person name="Op Den Camp H."/>
            <person name="Overmann J."/>
            <person name="Amann R."/>
            <person name="Jetten M.S.M."/>
            <person name="Mascher T."/>
            <person name="Medema M.H."/>
            <person name="Devos D.P."/>
            <person name="Kaster A.-K."/>
            <person name="Ovreas L."/>
            <person name="Rohde M."/>
            <person name="Galperin M.Y."/>
            <person name="Jogler C."/>
        </authorList>
    </citation>
    <scope>NUCLEOTIDE SEQUENCE [LARGE SCALE GENOMIC DNA]</scope>
    <source>
        <strain evidence="15 16">Pla22</strain>
    </source>
</reference>